<evidence type="ECO:0000313" key="1">
    <source>
        <dbReference type="EMBL" id="KAG9476705.1"/>
    </source>
</evidence>
<dbReference type="OrthoDB" id="47475at2759"/>
<dbReference type="AlphaFoldDB" id="A0A8J6K2T3"/>
<keyword evidence="2" id="KW-1185">Reference proteome</keyword>
<evidence type="ECO:0000313" key="2">
    <source>
        <dbReference type="Proteomes" id="UP000770717"/>
    </source>
</evidence>
<organism evidence="1 2">
    <name type="scientific">Eleutherodactylus coqui</name>
    <name type="common">Puerto Rican coqui</name>
    <dbReference type="NCBI Taxonomy" id="57060"/>
    <lineage>
        <taxon>Eukaryota</taxon>
        <taxon>Metazoa</taxon>
        <taxon>Chordata</taxon>
        <taxon>Craniata</taxon>
        <taxon>Vertebrata</taxon>
        <taxon>Euteleostomi</taxon>
        <taxon>Amphibia</taxon>
        <taxon>Batrachia</taxon>
        <taxon>Anura</taxon>
        <taxon>Neobatrachia</taxon>
        <taxon>Hyloidea</taxon>
        <taxon>Eleutherodactylidae</taxon>
        <taxon>Eleutherodactylinae</taxon>
        <taxon>Eleutherodactylus</taxon>
        <taxon>Eleutherodactylus</taxon>
    </lineage>
</organism>
<dbReference type="Gene3D" id="3.20.20.80">
    <property type="entry name" value="Glycosidases"/>
    <property type="match status" value="1"/>
</dbReference>
<dbReference type="InterPro" id="IPR038901">
    <property type="entry name" value="HEXDC-like"/>
</dbReference>
<dbReference type="GO" id="GO:0015929">
    <property type="term" value="F:hexosaminidase activity"/>
    <property type="evidence" value="ECO:0007669"/>
    <property type="project" value="InterPro"/>
</dbReference>
<proteinExistence type="predicted"/>
<sequence length="79" mass="9212">MEQTESFIAKYEKSGFTNIWFASAFKGATGPAQMWTPMGMHMKNHQEWKKVINQMRKFPKIHYSGIALTGWQRLETLCV</sequence>
<dbReference type="Proteomes" id="UP000770717">
    <property type="component" value="Unassembled WGS sequence"/>
</dbReference>
<accession>A0A8J6K2T3</accession>
<dbReference type="PANTHER" id="PTHR21040:SF5">
    <property type="entry name" value="BETA-N-ACETYLHEXOSAMINIDASE"/>
    <property type="match status" value="1"/>
</dbReference>
<gene>
    <name evidence="1" type="ORF">GDO78_002218</name>
</gene>
<protein>
    <submittedName>
        <fullName evidence="1">Uncharacterized protein</fullName>
    </submittedName>
</protein>
<name>A0A8J6K2T3_ELECQ</name>
<dbReference type="PANTHER" id="PTHR21040">
    <property type="entry name" value="BCDNA.GH04120"/>
    <property type="match status" value="1"/>
</dbReference>
<dbReference type="EMBL" id="WNTK01000010">
    <property type="protein sequence ID" value="KAG9476705.1"/>
    <property type="molecule type" value="Genomic_DNA"/>
</dbReference>
<reference evidence="1" key="1">
    <citation type="thesis" date="2020" institute="ProQuest LLC" country="789 East Eisenhower Parkway, Ann Arbor, MI, USA">
        <title>Comparative Genomics and Chromosome Evolution.</title>
        <authorList>
            <person name="Mudd A.B."/>
        </authorList>
    </citation>
    <scope>NUCLEOTIDE SEQUENCE</scope>
    <source>
        <strain evidence="1">HN-11 Male</strain>
        <tissue evidence="1">Kidney and liver</tissue>
    </source>
</reference>
<comment type="caution">
    <text evidence="1">The sequence shown here is derived from an EMBL/GenBank/DDBJ whole genome shotgun (WGS) entry which is preliminary data.</text>
</comment>